<dbReference type="Pfam" id="PF01809">
    <property type="entry name" value="YidD"/>
    <property type="match status" value="1"/>
</dbReference>
<evidence type="ECO:0000313" key="2">
    <source>
        <dbReference type="EMBL" id="CAB4872889.1"/>
    </source>
</evidence>
<dbReference type="NCBIfam" id="TIGR00278">
    <property type="entry name" value="membrane protein insertion efficiency factor YidD"/>
    <property type="match status" value="1"/>
</dbReference>
<dbReference type="EMBL" id="CAFBPM010000001">
    <property type="protein sequence ID" value="CAB5008290.1"/>
    <property type="molecule type" value="Genomic_DNA"/>
</dbReference>
<protein>
    <submittedName>
        <fullName evidence="2">Unannotated protein</fullName>
    </submittedName>
</protein>
<organism evidence="2">
    <name type="scientific">freshwater metagenome</name>
    <dbReference type="NCBI Taxonomy" id="449393"/>
    <lineage>
        <taxon>unclassified sequences</taxon>
        <taxon>metagenomes</taxon>
        <taxon>ecological metagenomes</taxon>
    </lineage>
</organism>
<reference evidence="2" key="1">
    <citation type="submission" date="2020-05" db="EMBL/GenBank/DDBJ databases">
        <authorList>
            <person name="Chiriac C."/>
            <person name="Salcher M."/>
            <person name="Ghai R."/>
            <person name="Kavagutti S V."/>
        </authorList>
    </citation>
    <scope>NUCLEOTIDE SEQUENCE</scope>
</reference>
<name>A0A6J7DX39_9ZZZZ</name>
<dbReference type="EMBL" id="CAFBLT010000001">
    <property type="protein sequence ID" value="CAB4872889.1"/>
    <property type="molecule type" value="Genomic_DNA"/>
</dbReference>
<sequence>MNDETHQSIGARAALWSVRAYRGARANQLSPCRFTPSCSAYAEEAIETKGFFRGGGAAIWRVLRCNPFGGHGVDLVRVESGARR</sequence>
<dbReference type="AlphaFoldDB" id="A0A6J7DX39"/>
<dbReference type="PANTHER" id="PTHR33383">
    <property type="entry name" value="MEMBRANE PROTEIN INSERTION EFFICIENCY FACTOR-RELATED"/>
    <property type="match status" value="1"/>
</dbReference>
<gene>
    <name evidence="1" type="ORF">UFOPK3164_00146</name>
    <name evidence="2" type="ORF">UFOPK3427_00923</name>
    <name evidence="3" type="ORF">UFOPK4112_00162</name>
</gene>
<accession>A0A6J7DX39</accession>
<dbReference type="PANTHER" id="PTHR33383:SF1">
    <property type="entry name" value="MEMBRANE PROTEIN INSERTION EFFICIENCY FACTOR-RELATED"/>
    <property type="match status" value="1"/>
</dbReference>
<evidence type="ECO:0000313" key="1">
    <source>
        <dbReference type="EMBL" id="CAB4817066.1"/>
    </source>
</evidence>
<dbReference type="InterPro" id="IPR002696">
    <property type="entry name" value="Membr_insert_effic_factor_YidD"/>
</dbReference>
<evidence type="ECO:0000313" key="3">
    <source>
        <dbReference type="EMBL" id="CAB5008290.1"/>
    </source>
</evidence>
<dbReference type="SMART" id="SM01234">
    <property type="entry name" value="Haemolytic"/>
    <property type="match status" value="1"/>
</dbReference>
<proteinExistence type="predicted"/>
<dbReference type="EMBL" id="CAFABE010000004">
    <property type="protein sequence ID" value="CAB4817066.1"/>
    <property type="molecule type" value="Genomic_DNA"/>
</dbReference>